<protein>
    <submittedName>
        <fullName evidence="2">Uncharacterized protein</fullName>
    </submittedName>
</protein>
<evidence type="ECO:0000256" key="1">
    <source>
        <dbReference type="SAM" id="MobiDB-lite"/>
    </source>
</evidence>
<comment type="caution">
    <text evidence="2">The sequence shown here is derived from an EMBL/GenBank/DDBJ whole genome shotgun (WGS) entry which is preliminary data.</text>
</comment>
<reference evidence="2 3" key="1">
    <citation type="submission" date="2024-10" db="EMBL/GenBank/DDBJ databases">
        <title>Updated reference genomes for cyclostephanoid diatoms.</title>
        <authorList>
            <person name="Roberts W.R."/>
            <person name="Alverson A.J."/>
        </authorList>
    </citation>
    <scope>NUCLEOTIDE SEQUENCE [LARGE SCALE GENOMIC DNA]</scope>
    <source>
        <strain evidence="2 3">AJA228-03</strain>
    </source>
</reference>
<accession>A0ABD3RAS1</accession>
<keyword evidence="3" id="KW-1185">Reference proteome</keyword>
<gene>
    <name evidence="2" type="ORF">ACHAXA_011000</name>
</gene>
<name>A0ABD3RAS1_9STRA</name>
<sequence length="73" mass="7851">MEEGPSSCRSATCSAVSASETRFRAWACLPSAEPCDTTKNKTTARAASRYEDADERPERSPPHPEHALAAVEA</sequence>
<feature type="compositionally biased region" description="Basic and acidic residues" evidence="1">
    <location>
        <begin position="48"/>
        <end position="66"/>
    </location>
</feature>
<feature type="region of interest" description="Disordered" evidence="1">
    <location>
        <begin position="32"/>
        <end position="73"/>
    </location>
</feature>
<evidence type="ECO:0000313" key="2">
    <source>
        <dbReference type="EMBL" id="KAL3809482.1"/>
    </source>
</evidence>
<evidence type="ECO:0000313" key="3">
    <source>
        <dbReference type="Proteomes" id="UP001530377"/>
    </source>
</evidence>
<organism evidence="2 3">
    <name type="scientific">Cyclostephanos tholiformis</name>
    <dbReference type="NCBI Taxonomy" id="382380"/>
    <lineage>
        <taxon>Eukaryota</taxon>
        <taxon>Sar</taxon>
        <taxon>Stramenopiles</taxon>
        <taxon>Ochrophyta</taxon>
        <taxon>Bacillariophyta</taxon>
        <taxon>Coscinodiscophyceae</taxon>
        <taxon>Thalassiosirophycidae</taxon>
        <taxon>Stephanodiscales</taxon>
        <taxon>Stephanodiscaceae</taxon>
        <taxon>Cyclostephanos</taxon>
    </lineage>
</organism>
<proteinExistence type="predicted"/>
<dbReference type="Proteomes" id="UP001530377">
    <property type="component" value="Unassembled WGS sequence"/>
</dbReference>
<dbReference type="EMBL" id="JALLPB020000402">
    <property type="protein sequence ID" value="KAL3809482.1"/>
    <property type="molecule type" value="Genomic_DNA"/>
</dbReference>
<dbReference type="AlphaFoldDB" id="A0ABD3RAS1"/>